<feature type="domain" description="DNA polymerase III delta subunit-like C-terminal" evidence="10">
    <location>
        <begin position="201"/>
        <end position="315"/>
    </location>
</feature>
<organism evidence="11 12">
    <name type="scientific">Metamycoplasma hominis</name>
    <name type="common">Mycoplasma hominis</name>
    <dbReference type="NCBI Taxonomy" id="2098"/>
    <lineage>
        <taxon>Bacteria</taxon>
        <taxon>Bacillati</taxon>
        <taxon>Mycoplasmatota</taxon>
        <taxon>Mycoplasmoidales</taxon>
        <taxon>Metamycoplasmataceae</taxon>
        <taxon>Metamycoplasma</taxon>
    </lineage>
</organism>
<dbReference type="OrthoDB" id="400018at2"/>
<dbReference type="GO" id="GO:0003677">
    <property type="term" value="F:DNA binding"/>
    <property type="evidence" value="ECO:0007669"/>
    <property type="project" value="InterPro"/>
</dbReference>
<keyword evidence="4 11" id="KW-0548">Nucleotidyltransferase</keyword>
<evidence type="ECO:0000313" key="11">
    <source>
        <dbReference type="EMBL" id="AYN65331.1"/>
    </source>
</evidence>
<dbReference type="EMBL" id="CP033021">
    <property type="protein sequence ID" value="AYN65331.1"/>
    <property type="molecule type" value="Genomic_DNA"/>
</dbReference>
<protein>
    <recommendedName>
        <fullName evidence="2">DNA polymerase III subunit delta</fullName>
        <ecNumber evidence="1">2.7.7.7</ecNumber>
    </recommendedName>
</protein>
<gene>
    <name evidence="11" type="primary">holA</name>
    <name evidence="11" type="ORF">KN71_001260</name>
</gene>
<dbReference type="Pfam" id="PF21694">
    <property type="entry name" value="DNA_pol3_delta_C"/>
    <property type="match status" value="1"/>
</dbReference>
<dbReference type="Gene3D" id="1.20.272.10">
    <property type="match status" value="1"/>
</dbReference>
<dbReference type="NCBIfam" id="TIGR01128">
    <property type="entry name" value="holA"/>
    <property type="match status" value="1"/>
</dbReference>
<keyword evidence="6" id="KW-0239">DNA-directed DNA polymerase</keyword>
<dbReference type="InterPro" id="IPR010372">
    <property type="entry name" value="DNA_pol3_delta_N"/>
</dbReference>
<reference evidence="11 12" key="1">
    <citation type="submission" date="2014-08" db="EMBL/GenBank/DDBJ databases">
        <authorList>
            <person name="Kuleshov K."/>
            <person name="Dedkov V."/>
            <person name="Markelov M."/>
            <person name="Pimkina E."/>
        </authorList>
    </citation>
    <scope>NUCLEOTIDE SEQUENCE [LARGE SCALE GENOMIC DNA]</scope>
    <source>
        <strain evidence="12">TOA</strain>
    </source>
</reference>
<dbReference type="GO" id="GO:0006261">
    <property type="term" value="P:DNA-templated DNA replication"/>
    <property type="evidence" value="ECO:0007669"/>
    <property type="project" value="TreeGrafter"/>
</dbReference>
<reference evidence="11 12" key="2">
    <citation type="submission" date="2018-10" db="EMBL/GenBank/DDBJ databases">
        <title>Detection and isolation of Mycoplasma hominis as a predominant microorganism from pelvic cavity of patient with salpingitis and tubo-ovarian abscess.</title>
        <authorList>
            <person name="Guschin A.E."/>
            <person name="Khayrullina G.A."/>
            <person name="Rakovskaya I.V."/>
            <person name="Shelenkov A.A."/>
            <person name="Shagin D.A."/>
        </authorList>
    </citation>
    <scope>NUCLEOTIDE SEQUENCE [LARGE SCALE GENOMIC DNA]</scope>
    <source>
        <strain evidence="12">TOA</strain>
    </source>
</reference>
<dbReference type="RefSeq" id="WP_036439018.1">
    <property type="nucleotide sequence ID" value="NZ_CP033021.1"/>
</dbReference>
<evidence type="ECO:0000256" key="1">
    <source>
        <dbReference type="ARBA" id="ARBA00012417"/>
    </source>
</evidence>
<dbReference type="InterPro" id="IPR048466">
    <property type="entry name" value="DNA_pol3_delta-like_C"/>
</dbReference>
<evidence type="ECO:0000256" key="7">
    <source>
        <dbReference type="ARBA" id="ARBA00034754"/>
    </source>
</evidence>
<name>A0A454C9E8_METHO</name>
<evidence type="ECO:0000256" key="5">
    <source>
        <dbReference type="ARBA" id="ARBA00022705"/>
    </source>
</evidence>
<dbReference type="GO" id="GO:0009360">
    <property type="term" value="C:DNA polymerase III complex"/>
    <property type="evidence" value="ECO:0007669"/>
    <property type="project" value="InterPro"/>
</dbReference>
<evidence type="ECO:0000313" key="12">
    <source>
        <dbReference type="Proteomes" id="UP000029712"/>
    </source>
</evidence>
<dbReference type="EC" id="2.7.7.7" evidence="1"/>
<comment type="catalytic activity">
    <reaction evidence="8">
        <text>DNA(n) + a 2'-deoxyribonucleoside 5'-triphosphate = DNA(n+1) + diphosphate</text>
        <dbReference type="Rhea" id="RHEA:22508"/>
        <dbReference type="Rhea" id="RHEA-COMP:17339"/>
        <dbReference type="Rhea" id="RHEA-COMP:17340"/>
        <dbReference type="ChEBI" id="CHEBI:33019"/>
        <dbReference type="ChEBI" id="CHEBI:61560"/>
        <dbReference type="ChEBI" id="CHEBI:173112"/>
        <dbReference type="EC" id="2.7.7.7"/>
    </reaction>
</comment>
<evidence type="ECO:0000256" key="2">
    <source>
        <dbReference type="ARBA" id="ARBA00017703"/>
    </source>
</evidence>
<comment type="similarity">
    <text evidence="7">Belongs to the DNA polymerase HolA subunit family.</text>
</comment>
<dbReference type="SUPFAM" id="SSF48019">
    <property type="entry name" value="post-AAA+ oligomerization domain-like"/>
    <property type="match status" value="1"/>
</dbReference>
<dbReference type="Gene3D" id="3.40.50.300">
    <property type="entry name" value="P-loop containing nucleotide triphosphate hydrolases"/>
    <property type="match status" value="1"/>
</dbReference>
<accession>A0A454C9E8</accession>
<evidence type="ECO:0000259" key="10">
    <source>
        <dbReference type="Pfam" id="PF21694"/>
    </source>
</evidence>
<dbReference type="AlphaFoldDB" id="A0A454C9E8"/>
<dbReference type="Proteomes" id="UP000029712">
    <property type="component" value="Chromosome"/>
</dbReference>
<proteinExistence type="inferred from homology"/>
<dbReference type="PANTHER" id="PTHR34388:SF1">
    <property type="entry name" value="DNA POLYMERASE III SUBUNIT DELTA"/>
    <property type="match status" value="1"/>
</dbReference>
<sequence length="320" mass="37486">MYLIRGEDSYLINQELQKIIDLKFENQDDYSVITYNESIDLEQLSDDIFNQSLFSFKKQVIVLKNIDFFNSKKKNDNKKMNDFLQLLEKGQDNNLIFILQDIKKNDISFNPSLAYKKIEYISKIIEIKKPSDKDVYNYIKEYILKNGGNISSTTLLDFLSMFPNDLQQIINEVDKLLLQNKNIDMLLINNSNIISSDNIEFNLSNCILKQKSIDIIEAVDEQKKYGNGASEILSQISYLFYQIYCTYLLMQNTSDNEYISKTLSIHSYRIKLFMSYIKKTNKHKLKELIVLLADMDIAIKSGLLDEENALNKFILFYIEI</sequence>
<dbReference type="InterPro" id="IPR027417">
    <property type="entry name" value="P-loop_NTPase"/>
</dbReference>
<keyword evidence="5" id="KW-0235">DNA replication</keyword>
<evidence type="ECO:0000256" key="8">
    <source>
        <dbReference type="ARBA" id="ARBA00049244"/>
    </source>
</evidence>
<evidence type="ECO:0000256" key="3">
    <source>
        <dbReference type="ARBA" id="ARBA00022679"/>
    </source>
</evidence>
<evidence type="ECO:0000256" key="6">
    <source>
        <dbReference type="ARBA" id="ARBA00022932"/>
    </source>
</evidence>
<dbReference type="InterPro" id="IPR005790">
    <property type="entry name" value="DNA_polIII_delta"/>
</dbReference>
<dbReference type="GO" id="GO:0003887">
    <property type="term" value="F:DNA-directed DNA polymerase activity"/>
    <property type="evidence" value="ECO:0007669"/>
    <property type="project" value="UniProtKB-KW"/>
</dbReference>
<dbReference type="SUPFAM" id="SSF52540">
    <property type="entry name" value="P-loop containing nucleoside triphosphate hydrolases"/>
    <property type="match status" value="1"/>
</dbReference>
<dbReference type="PANTHER" id="PTHR34388">
    <property type="entry name" value="DNA POLYMERASE III SUBUNIT DELTA"/>
    <property type="match status" value="1"/>
</dbReference>
<evidence type="ECO:0000256" key="4">
    <source>
        <dbReference type="ARBA" id="ARBA00022695"/>
    </source>
</evidence>
<keyword evidence="3 11" id="KW-0808">Transferase</keyword>
<feature type="domain" description="DNA polymerase III delta N-terminal" evidence="9">
    <location>
        <begin position="2"/>
        <end position="106"/>
    </location>
</feature>
<dbReference type="InterPro" id="IPR008921">
    <property type="entry name" value="DNA_pol3_clamp-load_cplx_C"/>
</dbReference>
<evidence type="ECO:0000259" key="9">
    <source>
        <dbReference type="Pfam" id="PF06144"/>
    </source>
</evidence>
<dbReference type="Pfam" id="PF06144">
    <property type="entry name" value="DNA_pol3_delta"/>
    <property type="match status" value="1"/>
</dbReference>